<reference evidence="5" key="1">
    <citation type="journal article" date="2008" name="Nat. Genet.">
        <title>The Pristionchus pacificus genome provides a unique perspective on nematode lifestyle and parasitism.</title>
        <authorList>
            <person name="Dieterich C."/>
            <person name="Clifton S.W."/>
            <person name="Schuster L.N."/>
            <person name="Chinwalla A."/>
            <person name="Delehaunty K."/>
            <person name="Dinkelacker I."/>
            <person name="Fulton L."/>
            <person name="Fulton R."/>
            <person name="Godfrey J."/>
            <person name="Minx P."/>
            <person name="Mitreva M."/>
            <person name="Roeseler W."/>
            <person name="Tian H."/>
            <person name="Witte H."/>
            <person name="Yang S.P."/>
            <person name="Wilson R.K."/>
            <person name="Sommer R.J."/>
        </authorList>
    </citation>
    <scope>NUCLEOTIDE SEQUENCE [LARGE SCALE GENOMIC DNA]</scope>
    <source>
        <strain evidence="5">PS312</strain>
    </source>
</reference>
<evidence type="ECO:0000259" key="3">
    <source>
        <dbReference type="Pfam" id="PF08652"/>
    </source>
</evidence>
<accession>A0A2A6CGC0</accession>
<gene>
    <name evidence="4" type="primary">WBGene00118809</name>
</gene>
<protein>
    <recommendedName>
        <fullName evidence="2">Decapping nuclease</fullName>
        <ecNumber evidence="2">3.6.1.-</ecNumber>
    </recommendedName>
</protein>
<keyword evidence="2" id="KW-0694">RNA-binding</keyword>
<evidence type="ECO:0000313" key="5">
    <source>
        <dbReference type="Proteomes" id="UP000005239"/>
    </source>
</evidence>
<evidence type="ECO:0000313" key="4">
    <source>
        <dbReference type="EnsemblMetazoa" id="PPA29255.1"/>
    </source>
</evidence>
<dbReference type="GO" id="GO:0000956">
    <property type="term" value="P:nuclear-transcribed mRNA catabolic process"/>
    <property type="evidence" value="ECO:0000318"/>
    <property type="project" value="GO_Central"/>
</dbReference>
<dbReference type="GO" id="GO:0034353">
    <property type="term" value="F:mRNA 5'-diphosphatase activity"/>
    <property type="evidence" value="ECO:0000318"/>
    <property type="project" value="GO_Central"/>
</dbReference>
<accession>A0A8R1UM34</accession>
<comment type="cofactor">
    <cofactor evidence="2">
        <name>a divalent metal cation</name>
        <dbReference type="ChEBI" id="CHEBI:60240"/>
    </cofactor>
</comment>
<dbReference type="GO" id="GO:0005634">
    <property type="term" value="C:nucleus"/>
    <property type="evidence" value="ECO:0000318"/>
    <property type="project" value="GO_Central"/>
</dbReference>
<reference evidence="4" key="2">
    <citation type="submission" date="2022-06" db="UniProtKB">
        <authorList>
            <consortium name="EnsemblMetazoa"/>
        </authorList>
    </citation>
    <scope>IDENTIFICATION</scope>
    <source>
        <strain evidence="4">PS312</strain>
    </source>
</reference>
<organism evidence="4 5">
    <name type="scientific">Pristionchus pacificus</name>
    <name type="common">Parasitic nematode worm</name>
    <dbReference type="NCBI Taxonomy" id="54126"/>
    <lineage>
        <taxon>Eukaryota</taxon>
        <taxon>Metazoa</taxon>
        <taxon>Ecdysozoa</taxon>
        <taxon>Nematoda</taxon>
        <taxon>Chromadorea</taxon>
        <taxon>Rhabditida</taxon>
        <taxon>Rhabditina</taxon>
        <taxon>Diplogasteromorpha</taxon>
        <taxon>Diplogasteroidea</taxon>
        <taxon>Neodiplogasteridae</taxon>
        <taxon>Pristionchus</taxon>
    </lineage>
</organism>
<sequence length="456" mass="51256">MNSVQIPVDISGYDEKSSGKITGQTTIAEYSVSLNREVHNDRRNAQYLHEASLKPPVNFDLTKHFGTEGMFFDKGEVKLEEKSLGTLCSWAMGQPGVTVKEVFGHADFASWRGTFKRICSTLLYKPPKDVWKSINNSGWSMVAQNIGDVIFISEVKEYDSTSNCLATYTGYKFEQYVTSNMPDCSPNTDEPVDNRPTFEDTVELKTVWEKDWNDRSVNMVLQSEIIGTKQFVLGTKRGDIRRGVCSVIKIEEKTMDEIKSTGDTQKKTSQCYGFLFDVLSEVKTFLGSKEACEIAFHPSQGIVSIRSISQADAQSNGHTLSNCPMSSIRQIVQRAALAAKDPATQMQVHWTIPDHVNPDGTPAFCLTVTRGWQYNVFKTGTEDIPDRVTIEDFISKMRHSDVRQTSKTSPTKLTVTEFDARLAQAIDRERKRRKTATKRKEMLSIINGGKDSIEKT</sequence>
<dbReference type="InterPro" id="IPR039039">
    <property type="entry name" value="RAI1-like_fam"/>
</dbReference>
<keyword evidence="5" id="KW-1185">Reference proteome</keyword>
<keyword evidence="2" id="KW-0547">Nucleotide-binding</keyword>
<dbReference type="GO" id="GO:0000166">
    <property type="term" value="F:nucleotide binding"/>
    <property type="evidence" value="ECO:0007669"/>
    <property type="project" value="UniProtKB-KW"/>
</dbReference>
<proteinExistence type="inferred from homology"/>
<dbReference type="AlphaFoldDB" id="A0A2A6CGC0"/>
<keyword evidence="2" id="KW-0539">Nucleus</keyword>
<dbReference type="GO" id="GO:0004518">
    <property type="term" value="F:nuclease activity"/>
    <property type="evidence" value="ECO:0007669"/>
    <property type="project" value="UniProtKB-KW"/>
</dbReference>
<comment type="similarity">
    <text evidence="1 2">Belongs to the DXO/Dom3Z family.</text>
</comment>
<dbReference type="GO" id="GO:0110155">
    <property type="term" value="P:NAD-cap decapping"/>
    <property type="evidence" value="ECO:0000318"/>
    <property type="project" value="GO_Central"/>
</dbReference>
<keyword evidence="2" id="KW-0540">Nuclease</keyword>
<dbReference type="GO" id="GO:0005829">
    <property type="term" value="C:cytosol"/>
    <property type="evidence" value="ECO:0000318"/>
    <property type="project" value="GO_Central"/>
</dbReference>
<evidence type="ECO:0000256" key="2">
    <source>
        <dbReference type="RuleBase" id="RU367113"/>
    </source>
</evidence>
<comment type="subcellular location">
    <subcellularLocation>
        <location evidence="2">Nucleus</location>
    </subcellularLocation>
</comment>
<keyword evidence="2" id="KW-0378">Hydrolase</keyword>
<dbReference type="InterPro" id="IPR013961">
    <property type="entry name" value="RAI1"/>
</dbReference>
<keyword evidence="2" id="KW-0479">Metal-binding</keyword>
<evidence type="ECO:0000256" key="1">
    <source>
        <dbReference type="ARBA" id="ARBA00006562"/>
    </source>
</evidence>
<feature type="domain" description="RAI1-like" evidence="3">
    <location>
        <begin position="26"/>
        <end position="195"/>
    </location>
</feature>
<dbReference type="GO" id="GO:0046872">
    <property type="term" value="F:metal ion binding"/>
    <property type="evidence" value="ECO:0007669"/>
    <property type="project" value="UniProtKB-KW"/>
</dbReference>
<comment type="function">
    <text evidence="2">Decapping enzyme for NAD-capped RNAs: specifically hydrolyzes the nicotinamide adenine dinucleotide (NAD) cap from a subset of RNAs by removing the entire NAD moiety from the 5'-end of an NAD-capped RNA.</text>
</comment>
<dbReference type="Pfam" id="PF08652">
    <property type="entry name" value="RAI1"/>
    <property type="match status" value="1"/>
</dbReference>
<name>A0A2A6CGC0_PRIPA</name>
<dbReference type="EnsemblMetazoa" id="PPA29255.1">
    <property type="protein sequence ID" value="PPA29255.1"/>
    <property type="gene ID" value="WBGene00118809"/>
</dbReference>
<dbReference type="Proteomes" id="UP000005239">
    <property type="component" value="Unassembled WGS sequence"/>
</dbReference>
<dbReference type="PANTHER" id="PTHR12395">
    <property type="entry name" value="DOM-3 RELATED"/>
    <property type="match status" value="1"/>
</dbReference>
<dbReference type="PANTHER" id="PTHR12395:SF9">
    <property type="entry name" value="DECAPPING AND EXORIBONUCLEASE PROTEIN"/>
    <property type="match status" value="1"/>
</dbReference>
<dbReference type="EC" id="3.6.1.-" evidence="2"/>
<dbReference type="GO" id="GO:0003723">
    <property type="term" value="F:RNA binding"/>
    <property type="evidence" value="ECO:0007669"/>
    <property type="project" value="UniProtKB-KW"/>
</dbReference>